<organism evidence="1">
    <name type="scientific">Sicyonia whispovirus</name>
    <dbReference type="NCBI Taxonomy" id="2984283"/>
    <lineage>
        <taxon>Viruses</taxon>
        <taxon>Viruses incertae sedis</taxon>
        <taxon>Naldaviricetes</taxon>
        <taxon>Nimaviridae</taxon>
        <taxon>Whispovirus</taxon>
    </lineage>
</organism>
<name>A0A9C7F8F7_9VIRU</name>
<proteinExistence type="predicted"/>
<evidence type="ECO:0000313" key="1">
    <source>
        <dbReference type="EMBL" id="BDT63115.1"/>
    </source>
</evidence>
<reference evidence="1" key="1">
    <citation type="submission" date="2022-10" db="EMBL/GenBank/DDBJ databases">
        <title>Genome sequences of endogenous nimaviruses in decapod crustaceans.</title>
        <authorList>
            <person name="Kawato S."/>
            <person name="Nozaki R."/>
            <person name="Kondo H."/>
            <person name="Hirono I."/>
        </authorList>
    </citation>
    <scope>NUCLEOTIDE SEQUENCE</scope>
    <source>
        <strain evidence="1">Fukuoka2019</strain>
    </source>
</reference>
<protein>
    <submittedName>
        <fullName evidence="1">Wsv269-like protein</fullName>
    </submittedName>
</protein>
<sequence length="59" mass="6594">MPVSVAADALHYNPSSDALLQTIDMSSMATPSLLNVIKKRNVRRLAVSLRAWEEILGWR</sequence>
<dbReference type="EMBL" id="LC738881">
    <property type="protein sequence ID" value="BDT63115.1"/>
    <property type="molecule type" value="Genomic_DNA"/>
</dbReference>
<accession>A0A9C7F8F7</accession>